<dbReference type="KEGG" id="dpx:DAPPUDRAFT_244219"/>
<protein>
    <submittedName>
        <fullName evidence="2">Uncharacterized protein</fullName>
    </submittedName>
</protein>
<keyword evidence="3" id="KW-1185">Reference proteome</keyword>
<dbReference type="Proteomes" id="UP000000305">
    <property type="component" value="Unassembled WGS sequence"/>
</dbReference>
<gene>
    <name evidence="2" type="ORF">DAPPUDRAFT_244219</name>
</gene>
<dbReference type="EMBL" id="GL732549">
    <property type="protein sequence ID" value="EFX79989.1"/>
    <property type="molecule type" value="Genomic_DNA"/>
</dbReference>
<dbReference type="AlphaFoldDB" id="E9GKG8"/>
<organism evidence="2 3">
    <name type="scientific">Daphnia pulex</name>
    <name type="common">Water flea</name>
    <dbReference type="NCBI Taxonomy" id="6669"/>
    <lineage>
        <taxon>Eukaryota</taxon>
        <taxon>Metazoa</taxon>
        <taxon>Ecdysozoa</taxon>
        <taxon>Arthropoda</taxon>
        <taxon>Crustacea</taxon>
        <taxon>Branchiopoda</taxon>
        <taxon>Diplostraca</taxon>
        <taxon>Cladocera</taxon>
        <taxon>Anomopoda</taxon>
        <taxon>Daphniidae</taxon>
        <taxon>Daphnia</taxon>
    </lineage>
</organism>
<evidence type="ECO:0000313" key="3">
    <source>
        <dbReference type="Proteomes" id="UP000000305"/>
    </source>
</evidence>
<evidence type="ECO:0000256" key="1">
    <source>
        <dbReference type="SAM" id="MobiDB-lite"/>
    </source>
</evidence>
<name>E9GKG8_DAPPU</name>
<sequence length="139" mass="15411">MGIQGKINFKQNSTQIQNQDGGERIYSVTRDRLQRNYLSGSEDGIPSHHPTSVSSAKSGYDTAGRIPGLDKHFNKFLKDFCLNTSSSDPCVYSCQQGEELSIMAIWGDDGFICSNKKESTTGILQHLSTHFEMRSSVVD</sequence>
<dbReference type="HOGENOM" id="CLU_1847143_0_0_1"/>
<accession>E9GKG8</accession>
<dbReference type="OrthoDB" id="6516490at2759"/>
<proteinExistence type="predicted"/>
<dbReference type="PhylomeDB" id="E9GKG8"/>
<feature type="region of interest" description="Disordered" evidence="1">
    <location>
        <begin position="37"/>
        <end position="59"/>
    </location>
</feature>
<reference evidence="2 3" key="1">
    <citation type="journal article" date="2011" name="Science">
        <title>The ecoresponsive genome of Daphnia pulex.</title>
        <authorList>
            <person name="Colbourne J.K."/>
            <person name="Pfrender M.E."/>
            <person name="Gilbert D."/>
            <person name="Thomas W.K."/>
            <person name="Tucker A."/>
            <person name="Oakley T.H."/>
            <person name="Tokishita S."/>
            <person name="Aerts A."/>
            <person name="Arnold G.J."/>
            <person name="Basu M.K."/>
            <person name="Bauer D.J."/>
            <person name="Caceres C.E."/>
            <person name="Carmel L."/>
            <person name="Casola C."/>
            <person name="Choi J.H."/>
            <person name="Detter J.C."/>
            <person name="Dong Q."/>
            <person name="Dusheyko S."/>
            <person name="Eads B.D."/>
            <person name="Frohlich T."/>
            <person name="Geiler-Samerotte K.A."/>
            <person name="Gerlach D."/>
            <person name="Hatcher P."/>
            <person name="Jogdeo S."/>
            <person name="Krijgsveld J."/>
            <person name="Kriventseva E.V."/>
            <person name="Kultz D."/>
            <person name="Laforsch C."/>
            <person name="Lindquist E."/>
            <person name="Lopez J."/>
            <person name="Manak J.R."/>
            <person name="Muller J."/>
            <person name="Pangilinan J."/>
            <person name="Patwardhan R.P."/>
            <person name="Pitluck S."/>
            <person name="Pritham E.J."/>
            <person name="Rechtsteiner A."/>
            <person name="Rho M."/>
            <person name="Rogozin I.B."/>
            <person name="Sakarya O."/>
            <person name="Salamov A."/>
            <person name="Schaack S."/>
            <person name="Shapiro H."/>
            <person name="Shiga Y."/>
            <person name="Skalitzky C."/>
            <person name="Smith Z."/>
            <person name="Souvorov A."/>
            <person name="Sung W."/>
            <person name="Tang Z."/>
            <person name="Tsuchiya D."/>
            <person name="Tu H."/>
            <person name="Vos H."/>
            <person name="Wang M."/>
            <person name="Wolf Y.I."/>
            <person name="Yamagata H."/>
            <person name="Yamada T."/>
            <person name="Ye Y."/>
            <person name="Shaw J.R."/>
            <person name="Andrews J."/>
            <person name="Crease T.J."/>
            <person name="Tang H."/>
            <person name="Lucas S.M."/>
            <person name="Robertson H.M."/>
            <person name="Bork P."/>
            <person name="Koonin E.V."/>
            <person name="Zdobnov E.M."/>
            <person name="Grigoriev I.V."/>
            <person name="Lynch M."/>
            <person name="Boore J.L."/>
        </authorList>
    </citation>
    <scope>NUCLEOTIDE SEQUENCE [LARGE SCALE GENOMIC DNA]</scope>
</reference>
<evidence type="ECO:0000313" key="2">
    <source>
        <dbReference type="EMBL" id="EFX79989.1"/>
    </source>
</evidence>
<dbReference type="InParanoid" id="E9GKG8"/>